<dbReference type="InterPro" id="IPR051918">
    <property type="entry name" value="STPP_CPPED1"/>
</dbReference>
<protein>
    <submittedName>
        <fullName evidence="4">Putative phosphohydrolase</fullName>
    </submittedName>
</protein>
<evidence type="ECO:0000259" key="2">
    <source>
        <dbReference type="Pfam" id="PF16370"/>
    </source>
</evidence>
<feature type="domain" description="Calcineurin-like phosphoesterase N-terminal" evidence="3">
    <location>
        <begin position="57"/>
        <end position="119"/>
    </location>
</feature>
<evidence type="ECO:0000259" key="3">
    <source>
        <dbReference type="Pfam" id="PF16371"/>
    </source>
</evidence>
<dbReference type="InterPro" id="IPR032288">
    <property type="entry name" value="Metallophos_C"/>
</dbReference>
<organism evidence="4 5">
    <name type="scientific">Belliella baltica (strain DSM 15883 / CIP 108006 / LMG 21964 / BA134)</name>
    <dbReference type="NCBI Taxonomy" id="866536"/>
    <lineage>
        <taxon>Bacteria</taxon>
        <taxon>Pseudomonadati</taxon>
        <taxon>Bacteroidota</taxon>
        <taxon>Cytophagia</taxon>
        <taxon>Cytophagales</taxon>
        <taxon>Cyclobacteriaceae</taxon>
        <taxon>Belliella</taxon>
    </lineage>
</organism>
<sequence length="540" mass="61689">MTFYSAKLLRKKTRNLEFKMKKIIFSAILITLCFSLYAQEIAKGVIYEDVNGNGKKDRNEKGISGVAVSNGEDVVTTNEKGEYSLEVKDGDLIFVIKPSGYSVPLNKYNFPQHFYIHKPSGSPDLKYKGSEPTGPLPKSVDFGLKKAEEKKKFTSLIFGDPQPYNMEEVGYFQRAIVEELEGIQGVEFGVSMGDLVGDDLSLFPAYSEVVSKIGIPWYNIMGNHDQNYDVKEDKLTDESFEAHFGPSTYAFNYADVHVIMLENILYPDPRDGVGYWGGFRPDQLAFIENDLKHVPKDKLIILSMHIPLFEEGDSFRDEDREKLFELLADYPNTMSFSAHTHYQRQDFFGKEDGWKQDKPHHHYNIGTPSGDWYKGLLDERGLPVSTMRDGTPKGYVFLDIDGNQYKARYQVAGKSADYQIDVFAPKLLEQGKRTTSAIFANFFMGTEGNQVRFRINNGNWSNMNFIDEYDPKYLVDLFQWDTTKELLDGRRPSLPQKSKHLWRANIPANLPVGIHTIEVEAIDMYGQKHTGTTQMEIRSR</sequence>
<dbReference type="Proteomes" id="UP000006050">
    <property type="component" value="Chromosome"/>
</dbReference>
<dbReference type="PATRIC" id="fig|866536.3.peg.2956"/>
<dbReference type="InterPro" id="IPR013783">
    <property type="entry name" value="Ig-like_fold"/>
</dbReference>
<dbReference type="PANTHER" id="PTHR43143">
    <property type="entry name" value="METALLOPHOSPHOESTERASE, CALCINEURIN SUPERFAMILY"/>
    <property type="match status" value="1"/>
</dbReference>
<dbReference type="InterPro" id="IPR004843">
    <property type="entry name" value="Calcineurin-like_PHP"/>
</dbReference>
<dbReference type="GO" id="GO:0016787">
    <property type="term" value="F:hydrolase activity"/>
    <property type="evidence" value="ECO:0007669"/>
    <property type="project" value="UniProtKB-KW"/>
</dbReference>
<name>I3Z837_BELBD</name>
<dbReference type="HOGENOM" id="CLU_016483_1_0_10"/>
<dbReference type="Pfam" id="PF16371">
    <property type="entry name" value="MetallophosN"/>
    <property type="match status" value="1"/>
</dbReference>
<proteinExistence type="predicted"/>
<dbReference type="AlphaFoldDB" id="I3Z837"/>
<dbReference type="Gene3D" id="2.60.40.10">
    <property type="entry name" value="Immunoglobulins"/>
    <property type="match status" value="1"/>
</dbReference>
<keyword evidence="4" id="KW-0378">Hydrolase</keyword>
<dbReference type="InterPro" id="IPR032285">
    <property type="entry name" value="Metallophos_N"/>
</dbReference>
<dbReference type="Gene3D" id="3.60.21.10">
    <property type="match status" value="1"/>
</dbReference>
<gene>
    <name evidence="4" type="ordered locus">Belba_2873</name>
</gene>
<accession>I3Z837</accession>
<evidence type="ECO:0000313" key="4">
    <source>
        <dbReference type="EMBL" id="AFL85405.1"/>
    </source>
</evidence>
<evidence type="ECO:0000313" key="5">
    <source>
        <dbReference type="Proteomes" id="UP000006050"/>
    </source>
</evidence>
<dbReference type="SUPFAM" id="SSF56300">
    <property type="entry name" value="Metallo-dependent phosphatases"/>
    <property type="match status" value="1"/>
</dbReference>
<dbReference type="EMBL" id="CP003281">
    <property type="protein sequence ID" value="AFL85405.1"/>
    <property type="molecule type" value="Genomic_DNA"/>
</dbReference>
<keyword evidence="5" id="KW-1185">Reference proteome</keyword>
<reference evidence="5" key="1">
    <citation type="submission" date="2012-06" db="EMBL/GenBank/DDBJ databases">
        <title>The complete genome of Belliella baltica DSM 15883.</title>
        <authorList>
            <person name="Lucas S."/>
            <person name="Copeland A."/>
            <person name="Lapidus A."/>
            <person name="Goodwin L."/>
            <person name="Pitluck S."/>
            <person name="Peters L."/>
            <person name="Mikhailova N."/>
            <person name="Davenport K."/>
            <person name="Kyrpides N."/>
            <person name="Mavromatis K."/>
            <person name="Pagani I."/>
            <person name="Ivanova N."/>
            <person name="Ovchinnikova G."/>
            <person name="Zeytun A."/>
            <person name="Detter J.C."/>
            <person name="Han C."/>
            <person name="Land M."/>
            <person name="Hauser L."/>
            <person name="Markowitz V."/>
            <person name="Cheng J.-F."/>
            <person name="Hugenholtz P."/>
            <person name="Woyke T."/>
            <person name="Wu D."/>
            <person name="Tindall B."/>
            <person name="Pomrenke H."/>
            <person name="Brambilla E."/>
            <person name="Klenk H.-P."/>
            <person name="Eisen J.A."/>
        </authorList>
    </citation>
    <scope>NUCLEOTIDE SEQUENCE [LARGE SCALE GENOMIC DNA]</scope>
    <source>
        <strain evidence="5">DSM 15883 / CIP 108006 / LMG 21964 / BA134</strain>
    </source>
</reference>
<dbReference type="KEGG" id="bbd:Belba_2873"/>
<dbReference type="Pfam" id="PF16370">
    <property type="entry name" value="MetallophosC"/>
    <property type="match status" value="1"/>
</dbReference>
<dbReference type="InterPro" id="IPR029052">
    <property type="entry name" value="Metallo-depent_PP-like"/>
</dbReference>
<feature type="domain" description="Calcineurin-like phosphoesterase C-terminal" evidence="2">
    <location>
        <begin position="363"/>
        <end position="528"/>
    </location>
</feature>
<dbReference type="Pfam" id="PF00149">
    <property type="entry name" value="Metallophos"/>
    <property type="match status" value="1"/>
</dbReference>
<evidence type="ECO:0000259" key="1">
    <source>
        <dbReference type="Pfam" id="PF00149"/>
    </source>
</evidence>
<feature type="domain" description="Calcineurin-like phosphoesterase" evidence="1">
    <location>
        <begin position="174"/>
        <end position="342"/>
    </location>
</feature>
<dbReference type="SUPFAM" id="SSF117074">
    <property type="entry name" value="Hypothetical protein PA1324"/>
    <property type="match status" value="1"/>
</dbReference>
<dbReference type="eggNOG" id="COG1409">
    <property type="taxonomic scope" value="Bacteria"/>
</dbReference>
<dbReference type="PANTHER" id="PTHR43143:SF6">
    <property type="entry name" value="BLL3016 PROTEIN"/>
    <property type="match status" value="1"/>
</dbReference>